<feature type="active site" evidence="1">
    <location>
        <position position="70"/>
    </location>
</feature>
<dbReference type="PANTHER" id="PTHR36934:SF1">
    <property type="entry name" value="THIOESTERASE DOMAIN-CONTAINING PROTEIN"/>
    <property type="match status" value="1"/>
</dbReference>
<dbReference type="OrthoDB" id="6902891at2"/>
<dbReference type="PIRSF" id="PIRSF014972">
    <property type="entry name" value="FlK"/>
    <property type="match status" value="1"/>
</dbReference>
<sequence length="146" mass="15832">MQPIPEGHRETLTITVTDDMTVNFTELGPLHPVYSTYSMAKHFEEAGRKLLLPFLEAGEESIGMQVEVFHTGSALPGMQVTVTATLQEVDRRRIVCSLQAVSSLGDDIGHGTASQLVLGAEKIQANFAALRERARAAGQLQEEPTA</sequence>
<dbReference type="Gene3D" id="3.10.129.10">
    <property type="entry name" value="Hotdog Thioesterase"/>
    <property type="match status" value="1"/>
</dbReference>
<evidence type="ECO:0000313" key="3">
    <source>
        <dbReference type="EMBL" id="RTR25529.1"/>
    </source>
</evidence>
<comment type="caution">
    <text evidence="3">The sequence shown here is derived from an EMBL/GenBank/DDBJ whole genome shotgun (WGS) entry which is preliminary data.</text>
</comment>
<gene>
    <name evidence="3" type="ORF">EJ104_10360</name>
</gene>
<evidence type="ECO:0000256" key="1">
    <source>
        <dbReference type="PIRSR" id="PIRSR014972-1"/>
    </source>
</evidence>
<dbReference type="Proteomes" id="UP000277766">
    <property type="component" value="Unassembled WGS sequence"/>
</dbReference>
<evidence type="ECO:0000313" key="4">
    <source>
        <dbReference type="Proteomes" id="UP000277766"/>
    </source>
</evidence>
<dbReference type="InterPro" id="IPR054485">
    <property type="entry name" value="FlK-like_dom"/>
</dbReference>
<dbReference type="EMBL" id="RXPE01000025">
    <property type="protein sequence ID" value="RTR25529.1"/>
    <property type="molecule type" value="Genomic_DNA"/>
</dbReference>
<dbReference type="AlphaFoldDB" id="A0A3S0I5W5"/>
<organism evidence="3 4">
    <name type="scientific">Deinococcus radiophilus</name>
    <dbReference type="NCBI Taxonomy" id="32062"/>
    <lineage>
        <taxon>Bacteria</taxon>
        <taxon>Thermotogati</taxon>
        <taxon>Deinococcota</taxon>
        <taxon>Deinococci</taxon>
        <taxon>Deinococcales</taxon>
        <taxon>Deinococcaceae</taxon>
        <taxon>Deinococcus</taxon>
    </lineage>
</organism>
<feature type="domain" description="Fluoroacetyl-CoA-specific thioesterase-like" evidence="2">
    <location>
        <begin position="16"/>
        <end position="118"/>
    </location>
</feature>
<dbReference type="InterPro" id="IPR029069">
    <property type="entry name" value="HotDog_dom_sf"/>
</dbReference>
<dbReference type="SUPFAM" id="SSF54637">
    <property type="entry name" value="Thioesterase/thiol ester dehydrase-isomerase"/>
    <property type="match status" value="1"/>
</dbReference>
<reference evidence="3 4" key="1">
    <citation type="submission" date="2018-12" db="EMBL/GenBank/DDBJ databases">
        <title>Deinococcus radiophilus ATCC 27603 genome sequencing and assembly.</title>
        <authorList>
            <person name="Maclea K.S."/>
            <person name="Maynard C.R."/>
        </authorList>
    </citation>
    <scope>NUCLEOTIDE SEQUENCE [LARGE SCALE GENOMIC DNA]</scope>
    <source>
        <strain evidence="3 4">ATCC 27603</strain>
    </source>
</reference>
<protein>
    <submittedName>
        <fullName evidence="3">Thioesterase</fullName>
    </submittedName>
</protein>
<keyword evidence="4" id="KW-1185">Reference proteome</keyword>
<dbReference type="PANTHER" id="PTHR36934">
    <property type="entry name" value="BLR0278 PROTEIN"/>
    <property type="match status" value="1"/>
</dbReference>
<feature type="active site" evidence="1">
    <location>
        <position position="36"/>
    </location>
</feature>
<proteinExistence type="predicted"/>
<name>A0A3S0I5W5_9DEIO</name>
<dbReference type="InterPro" id="IPR025540">
    <property type="entry name" value="FlK"/>
</dbReference>
<dbReference type="RefSeq" id="WP_126352697.1">
    <property type="nucleotide sequence ID" value="NZ_CP086380.1"/>
</dbReference>
<dbReference type="Pfam" id="PF22636">
    <property type="entry name" value="FlK"/>
    <property type="match status" value="1"/>
</dbReference>
<accession>A0A3S0I5W5</accession>
<feature type="active site" evidence="1">
    <location>
        <position position="44"/>
    </location>
</feature>
<evidence type="ECO:0000259" key="2">
    <source>
        <dbReference type="Pfam" id="PF22636"/>
    </source>
</evidence>